<dbReference type="Gene3D" id="2.30.29.30">
    <property type="entry name" value="Pleckstrin-homology domain (PH domain)/Phosphotyrosine-binding domain (PTB)"/>
    <property type="match status" value="1"/>
</dbReference>
<protein>
    <submittedName>
        <fullName evidence="1">Uncharacterized protein</fullName>
    </submittedName>
</protein>
<accession>A0A812RQ43</accession>
<reference evidence="1" key="1">
    <citation type="submission" date="2021-02" db="EMBL/GenBank/DDBJ databases">
        <authorList>
            <person name="Dougan E. K."/>
            <person name="Rhodes N."/>
            <person name="Thang M."/>
            <person name="Chan C."/>
        </authorList>
    </citation>
    <scope>NUCLEOTIDE SEQUENCE</scope>
</reference>
<dbReference type="OrthoDB" id="423850at2759"/>
<evidence type="ECO:0000313" key="1">
    <source>
        <dbReference type="EMBL" id="CAE7448196.1"/>
    </source>
</evidence>
<organism evidence="1 2">
    <name type="scientific">Symbiodinium natans</name>
    <dbReference type="NCBI Taxonomy" id="878477"/>
    <lineage>
        <taxon>Eukaryota</taxon>
        <taxon>Sar</taxon>
        <taxon>Alveolata</taxon>
        <taxon>Dinophyceae</taxon>
        <taxon>Suessiales</taxon>
        <taxon>Symbiodiniaceae</taxon>
        <taxon>Symbiodinium</taxon>
    </lineage>
</organism>
<dbReference type="InterPro" id="IPR011993">
    <property type="entry name" value="PH-like_dom_sf"/>
</dbReference>
<dbReference type="Proteomes" id="UP000604046">
    <property type="component" value="Unassembled WGS sequence"/>
</dbReference>
<keyword evidence="2" id="KW-1185">Reference proteome</keyword>
<gene>
    <name evidence="1" type="ORF">SNAT2548_LOCUS24470</name>
</gene>
<comment type="caution">
    <text evidence="1">The sequence shown here is derived from an EMBL/GenBank/DDBJ whole genome shotgun (WGS) entry which is preliminary data.</text>
</comment>
<name>A0A812RQ43_9DINO</name>
<sequence>MTEQLQQAKTVVRDFVLEMRMGRRMMVLSPSGQLKATTCSLSGDLSVFRITRASQVRRVWLKNIAGIFAGQEPEGLSTPLDDLCATMIMRPSGEMITFRLEHVNARDTFVMCMMLFAQSQGAEITGLPGEAQSGDEEDGVELVVEEAQLSSAMGSHA</sequence>
<dbReference type="AlphaFoldDB" id="A0A812RQ43"/>
<dbReference type="EMBL" id="CAJNDS010002358">
    <property type="protein sequence ID" value="CAE7448196.1"/>
    <property type="molecule type" value="Genomic_DNA"/>
</dbReference>
<evidence type="ECO:0000313" key="2">
    <source>
        <dbReference type="Proteomes" id="UP000604046"/>
    </source>
</evidence>
<proteinExistence type="predicted"/>